<evidence type="ECO:0000313" key="3">
    <source>
        <dbReference type="Proteomes" id="UP001056384"/>
    </source>
</evidence>
<dbReference type="Proteomes" id="UP001056384">
    <property type="component" value="Chromosome 11"/>
</dbReference>
<keyword evidence="3" id="KW-1185">Reference proteome</keyword>
<evidence type="ECO:0000256" key="1">
    <source>
        <dbReference type="SAM" id="MobiDB-lite"/>
    </source>
</evidence>
<feature type="region of interest" description="Disordered" evidence="1">
    <location>
        <begin position="122"/>
        <end position="226"/>
    </location>
</feature>
<feature type="compositionally biased region" description="Polar residues" evidence="1">
    <location>
        <begin position="137"/>
        <end position="157"/>
    </location>
</feature>
<feature type="compositionally biased region" description="Basic and acidic residues" evidence="1">
    <location>
        <begin position="159"/>
        <end position="182"/>
    </location>
</feature>
<feature type="compositionally biased region" description="Basic and acidic residues" evidence="1">
    <location>
        <begin position="215"/>
        <end position="226"/>
    </location>
</feature>
<organism evidence="2 3">
    <name type="scientific">Septoria linicola</name>
    <dbReference type="NCBI Taxonomy" id="215465"/>
    <lineage>
        <taxon>Eukaryota</taxon>
        <taxon>Fungi</taxon>
        <taxon>Dikarya</taxon>
        <taxon>Ascomycota</taxon>
        <taxon>Pezizomycotina</taxon>
        <taxon>Dothideomycetes</taxon>
        <taxon>Dothideomycetidae</taxon>
        <taxon>Mycosphaerellales</taxon>
        <taxon>Mycosphaerellaceae</taxon>
        <taxon>Septoria</taxon>
    </lineage>
</organism>
<evidence type="ECO:0000313" key="2">
    <source>
        <dbReference type="EMBL" id="USW58752.1"/>
    </source>
</evidence>
<dbReference type="EMBL" id="CP099428">
    <property type="protein sequence ID" value="USW58752.1"/>
    <property type="molecule type" value="Genomic_DNA"/>
</dbReference>
<name>A0A9Q9B7K0_9PEZI</name>
<gene>
    <name evidence="2" type="ORF">Slin15195_G120710</name>
</gene>
<reference evidence="2" key="1">
    <citation type="submission" date="2022-06" db="EMBL/GenBank/DDBJ databases">
        <title>Complete genome sequences of two strains of the flax pathogen Septoria linicola.</title>
        <authorList>
            <person name="Lapalu N."/>
            <person name="Simon A."/>
            <person name="Demenou B."/>
            <person name="Paumier D."/>
            <person name="Guillot M.-P."/>
            <person name="Gout L."/>
            <person name="Valade R."/>
        </authorList>
    </citation>
    <scope>NUCLEOTIDE SEQUENCE</scope>
    <source>
        <strain evidence="2">SE15195</strain>
    </source>
</reference>
<feature type="compositionally biased region" description="Basic residues" evidence="1">
    <location>
        <begin position="192"/>
        <end position="202"/>
    </location>
</feature>
<proteinExistence type="predicted"/>
<dbReference type="AlphaFoldDB" id="A0A9Q9B7K0"/>
<protein>
    <submittedName>
        <fullName evidence="2">Uncharacterized protein</fullName>
    </submittedName>
</protein>
<accession>A0A9Q9B7K0</accession>
<sequence length="226" mass="24650">MPRLRPIEQQPAPVVAPVHATAVVSKAPKRPLDAARIEAIRLSLLAPQRAAAKVAREVAPPGTPVPYISKVGTVASGNIHPWGTREWQLFELDQLQKQCDGITYQKQLREMEEWTKGKVKLGGTAARKDAGPAQAGPSPTKNGGTAQANNAGPSQTKDGGADQTKDGDTVHVRFAELPERKVVKQGYPMERTKKHFPKRGKGKILSDVPEENSTEEQRMEEQSKED</sequence>